<evidence type="ECO:0000313" key="9">
    <source>
        <dbReference type="Proteomes" id="UP000325440"/>
    </source>
</evidence>
<dbReference type="GO" id="GO:0003712">
    <property type="term" value="F:transcription coregulator activity"/>
    <property type="evidence" value="ECO:0007669"/>
    <property type="project" value="TreeGrafter"/>
</dbReference>
<dbReference type="Gene3D" id="6.10.280.10">
    <property type="entry name" value="Mediator complex, subunit Med21"/>
    <property type="match status" value="1"/>
</dbReference>
<dbReference type="EMBL" id="CABPRJ010001431">
    <property type="protein sequence ID" value="VVC36233.1"/>
    <property type="molecule type" value="Genomic_DNA"/>
</dbReference>
<accession>A0A5E4MXQ1</accession>
<keyword evidence="5 6" id="KW-0539">Nucleus</keyword>
<comment type="function">
    <text evidence="6">Component of the Mediator complex, a coactivator involved in the regulated transcription of nearly all RNA polymerase II-dependent genes. Mediator functions as a bridge to convey information from gene-specific regulatory proteins to the basal RNA polymerase II transcription machinery. Mediator is recruited to promoters by direct interactions with regulatory proteins and serves as a scaffold for the assembly of a functional preinitiation complex with RNA polymerase II and the general transcription factors.</text>
</comment>
<dbReference type="PANTHER" id="PTHR13381">
    <property type="entry name" value="RNA POLYMERASE II HOLOENZYME COMPONENT SRB7"/>
    <property type="match status" value="1"/>
</dbReference>
<name>A0A5E4MXQ1_9HEMI</name>
<comment type="subunit">
    <text evidence="6">Component of the Mediator complex.</text>
</comment>
<evidence type="ECO:0000256" key="7">
    <source>
        <dbReference type="SAM" id="Coils"/>
    </source>
</evidence>
<dbReference type="PANTHER" id="PTHR13381:SF0">
    <property type="entry name" value="MEDIATOR OF RNA POLYMERASE II TRANSCRIPTION SUBUNIT 21"/>
    <property type="match status" value="1"/>
</dbReference>
<proteinExistence type="inferred from homology"/>
<comment type="subcellular location">
    <subcellularLocation>
        <location evidence="1 6">Nucleus</location>
    </subcellularLocation>
</comment>
<keyword evidence="3 6" id="KW-0010">Activator</keyword>
<dbReference type="InterPro" id="IPR037212">
    <property type="entry name" value="Med7/Med21-like"/>
</dbReference>
<dbReference type="GO" id="GO:0016592">
    <property type="term" value="C:mediator complex"/>
    <property type="evidence" value="ECO:0007669"/>
    <property type="project" value="UniProtKB-UniRule"/>
</dbReference>
<dbReference type="InterPro" id="IPR021384">
    <property type="entry name" value="Mediator_Med21"/>
</dbReference>
<feature type="coiled-coil region" evidence="7">
    <location>
        <begin position="88"/>
        <end position="119"/>
    </location>
</feature>
<keyword evidence="2 6" id="KW-0805">Transcription regulation</keyword>
<evidence type="ECO:0000256" key="5">
    <source>
        <dbReference type="ARBA" id="ARBA00023242"/>
    </source>
</evidence>
<dbReference type="OrthoDB" id="526653at2759"/>
<gene>
    <name evidence="8" type="ORF">CINCED_3A000093</name>
</gene>
<dbReference type="Pfam" id="PF11221">
    <property type="entry name" value="Med21"/>
    <property type="match status" value="1"/>
</dbReference>
<evidence type="ECO:0000256" key="3">
    <source>
        <dbReference type="ARBA" id="ARBA00023159"/>
    </source>
</evidence>
<sequence length="139" mass="15612">MADRLTQLQDIVNQQADNFCNSIGILQQCALPSKFSNFDRNGSQTPQQQEDYTSLFSSLITRCAKDIDALIESLPNDDTSTELQVASLRRLEQENQLAAERLEEVVRKGELLLEQIQAALSDIAQQQLDIQQSSDNHTC</sequence>
<keyword evidence="9" id="KW-1185">Reference proteome</keyword>
<evidence type="ECO:0000256" key="6">
    <source>
        <dbReference type="RuleBase" id="RU366036"/>
    </source>
</evidence>
<comment type="similarity">
    <text evidence="6">Belongs to the Mediator complex subunit 21 family.</text>
</comment>
<evidence type="ECO:0000256" key="2">
    <source>
        <dbReference type="ARBA" id="ARBA00023015"/>
    </source>
</evidence>
<dbReference type="SUPFAM" id="SSF140718">
    <property type="entry name" value="Mediator hinge subcomplex-like"/>
    <property type="match status" value="1"/>
</dbReference>
<dbReference type="GO" id="GO:0006357">
    <property type="term" value="P:regulation of transcription by RNA polymerase II"/>
    <property type="evidence" value="ECO:0007669"/>
    <property type="project" value="TreeGrafter"/>
</dbReference>
<protein>
    <recommendedName>
        <fullName evidence="6">Mediator of RNA polymerase II transcription subunit 21</fullName>
    </recommendedName>
</protein>
<keyword evidence="4 6" id="KW-0804">Transcription</keyword>
<evidence type="ECO:0000313" key="8">
    <source>
        <dbReference type="EMBL" id="VVC36233.1"/>
    </source>
</evidence>
<evidence type="ECO:0000256" key="1">
    <source>
        <dbReference type="ARBA" id="ARBA00004123"/>
    </source>
</evidence>
<keyword evidence="7" id="KW-0175">Coiled coil</keyword>
<evidence type="ECO:0000256" key="4">
    <source>
        <dbReference type="ARBA" id="ARBA00023163"/>
    </source>
</evidence>
<dbReference type="Proteomes" id="UP000325440">
    <property type="component" value="Unassembled WGS sequence"/>
</dbReference>
<organism evidence="8 9">
    <name type="scientific">Cinara cedri</name>
    <dbReference type="NCBI Taxonomy" id="506608"/>
    <lineage>
        <taxon>Eukaryota</taxon>
        <taxon>Metazoa</taxon>
        <taxon>Ecdysozoa</taxon>
        <taxon>Arthropoda</taxon>
        <taxon>Hexapoda</taxon>
        <taxon>Insecta</taxon>
        <taxon>Pterygota</taxon>
        <taxon>Neoptera</taxon>
        <taxon>Paraneoptera</taxon>
        <taxon>Hemiptera</taxon>
        <taxon>Sternorrhyncha</taxon>
        <taxon>Aphidomorpha</taxon>
        <taxon>Aphidoidea</taxon>
        <taxon>Aphididae</taxon>
        <taxon>Lachninae</taxon>
        <taxon>Cinara</taxon>
    </lineage>
</organism>
<reference evidence="8 9" key="1">
    <citation type="submission" date="2019-08" db="EMBL/GenBank/DDBJ databases">
        <authorList>
            <person name="Alioto T."/>
            <person name="Alioto T."/>
            <person name="Gomez Garrido J."/>
        </authorList>
    </citation>
    <scope>NUCLEOTIDE SEQUENCE [LARGE SCALE GENOMIC DNA]</scope>
</reference>
<dbReference type="AlphaFoldDB" id="A0A5E4MXQ1"/>